<gene>
    <name evidence="1" type="ORF">BpHYR1_024709</name>
</gene>
<protein>
    <submittedName>
        <fullName evidence="1">Uncharacterized protein</fullName>
    </submittedName>
</protein>
<reference evidence="1 2" key="1">
    <citation type="journal article" date="2018" name="Sci. Rep.">
        <title>Genomic signatures of local adaptation to the degree of environmental predictability in rotifers.</title>
        <authorList>
            <person name="Franch-Gras L."/>
            <person name="Hahn C."/>
            <person name="Garcia-Roger E.M."/>
            <person name="Carmona M.J."/>
            <person name="Serra M."/>
            <person name="Gomez A."/>
        </authorList>
    </citation>
    <scope>NUCLEOTIDE SEQUENCE [LARGE SCALE GENOMIC DNA]</scope>
    <source>
        <strain evidence="1">HYR1</strain>
    </source>
</reference>
<organism evidence="1 2">
    <name type="scientific">Brachionus plicatilis</name>
    <name type="common">Marine rotifer</name>
    <name type="synonym">Brachionus muelleri</name>
    <dbReference type="NCBI Taxonomy" id="10195"/>
    <lineage>
        <taxon>Eukaryota</taxon>
        <taxon>Metazoa</taxon>
        <taxon>Spiralia</taxon>
        <taxon>Gnathifera</taxon>
        <taxon>Rotifera</taxon>
        <taxon>Eurotatoria</taxon>
        <taxon>Monogononta</taxon>
        <taxon>Pseudotrocha</taxon>
        <taxon>Ploima</taxon>
        <taxon>Brachionidae</taxon>
        <taxon>Brachionus</taxon>
    </lineage>
</organism>
<accession>A0A3M7SBH8</accession>
<evidence type="ECO:0000313" key="2">
    <source>
        <dbReference type="Proteomes" id="UP000276133"/>
    </source>
</evidence>
<dbReference type="EMBL" id="REGN01001705">
    <property type="protein sequence ID" value="RNA33079.1"/>
    <property type="molecule type" value="Genomic_DNA"/>
</dbReference>
<comment type="caution">
    <text evidence="1">The sequence shown here is derived from an EMBL/GenBank/DDBJ whole genome shotgun (WGS) entry which is preliminary data.</text>
</comment>
<dbReference type="Proteomes" id="UP000276133">
    <property type="component" value="Unassembled WGS sequence"/>
</dbReference>
<name>A0A3M7SBH8_BRAPC</name>
<proteinExistence type="predicted"/>
<dbReference type="AlphaFoldDB" id="A0A3M7SBH8"/>
<sequence>MTKGSPNIFHGIMIESRYNFGLVKSIHDFDMKNDLNSQDLLNSHLCKLINTYLNTKMKKVHLRQNYVTTLGF</sequence>
<evidence type="ECO:0000313" key="1">
    <source>
        <dbReference type="EMBL" id="RNA33079.1"/>
    </source>
</evidence>
<keyword evidence="2" id="KW-1185">Reference proteome</keyword>